<comment type="catalytic activity">
    <reaction evidence="1">
        <text>ATP + protein L-histidine = ADP + protein N-phospho-L-histidine.</text>
        <dbReference type="EC" id="2.7.13.3"/>
    </reaction>
</comment>
<keyword evidence="4 12" id="KW-0808">Transferase</keyword>
<dbReference type="Pfam" id="PF00512">
    <property type="entry name" value="HisKA"/>
    <property type="match status" value="1"/>
</dbReference>
<evidence type="ECO:0000256" key="3">
    <source>
        <dbReference type="ARBA" id="ARBA00022553"/>
    </source>
</evidence>
<name>I0IBQ2_PHYMF</name>
<dbReference type="SUPFAM" id="SSF47384">
    <property type="entry name" value="Homodimeric domain of signal transducing histidine kinase"/>
    <property type="match status" value="1"/>
</dbReference>
<keyword evidence="8" id="KW-0902">Two-component regulatory system</keyword>
<dbReference type="Gene3D" id="1.10.287.130">
    <property type="match status" value="1"/>
</dbReference>
<dbReference type="SMART" id="SM00388">
    <property type="entry name" value="HisKA"/>
    <property type="match status" value="1"/>
</dbReference>
<dbReference type="InterPro" id="IPR004358">
    <property type="entry name" value="Sig_transdc_His_kin-like_C"/>
</dbReference>
<evidence type="ECO:0000256" key="4">
    <source>
        <dbReference type="ARBA" id="ARBA00022679"/>
    </source>
</evidence>
<reference evidence="12 13" key="1">
    <citation type="submission" date="2012-02" db="EMBL/GenBank/DDBJ databases">
        <title>Complete genome sequence of Phycisphaera mikurensis NBRC 102666.</title>
        <authorList>
            <person name="Ankai A."/>
            <person name="Hosoyama A."/>
            <person name="Terui Y."/>
            <person name="Sekine M."/>
            <person name="Fukai R."/>
            <person name="Kato Y."/>
            <person name="Nakamura S."/>
            <person name="Yamada-Narita S."/>
            <person name="Kawakoshi A."/>
            <person name="Fukunaga Y."/>
            <person name="Yamazaki S."/>
            <person name="Fujita N."/>
        </authorList>
    </citation>
    <scope>NUCLEOTIDE SEQUENCE [LARGE SCALE GENOMIC DNA]</scope>
    <source>
        <strain evidence="13">NBRC 102666 / KCTC 22515 / FYK2301M01</strain>
    </source>
</reference>
<evidence type="ECO:0000256" key="8">
    <source>
        <dbReference type="ARBA" id="ARBA00023012"/>
    </source>
</evidence>
<evidence type="ECO:0000256" key="9">
    <source>
        <dbReference type="SAM" id="MobiDB-lite"/>
    </source>
</evidence>
<evidence type="ECO:0000256" key="7">
    <source>
        <dbReference type="ARBA" id="ARBA00022840"/>
    </source>
</evidence>
<feature type="region of interest" description="Disordered" evidence="9">
    <location>
        <begin position="37"/>
        <end position="72"/>
    </location>
</feature>
<dbReference type="SMART" id="SM00387">
    <property type="entry name" value="HATPase_c"/>
    <property type="match status" value="1"/>
</dbReference>
<dbReference type="InterPro" id="IPR036097">
    <property type="entry name" value="HisK_dim/P_sf"/>
</dbReference>
<proteinExistence type="predicted"/>
<feature type="compositionally biased region" description="Pro residues" evidence="9">
    <location>
        <begin position="329"/>
        <end position="339"/>
    </location>
</feature>
<gene>
    <name evidence="12" type="ordered locus">PSMK_05310</name>
</gene>
<dbReference type="OrthoDB" id="9815750at2"/>
<accession>I0IBQ2</accession>
<dbReference type="KEGG" id="phm:PSMK_05310"/>
<evidence type="ECO:0000313" key="12">
    <source>
        <dbReference type="EMBL" id="BAM02690.1"/>
    </source>
</evidence>
<keyword evidence="5" id="KW-0547">Nucleotide-binding</keyword>
<dbReference type="Gene3D" id="3.30.565.10">
    <property type="entry name" value="Histidine kinase-like ATPase, C-terminal domain"/>
    <property type="match status" value="1"/>
</dbReference>
<dbReference type="eggNOG" id="COG4191">
    <property type="taxonomic scope" value="Bacteria"/>
</dbReference>
<evidence type="ECO:0000256" key="6">
    <source>
        <dbReference type="ARBA" id="ARBA00022777"/>
    </source>
</evidence>
<feature type="region of interest" description="Disordered" evidence="9">
    <location>
        <begin position="310"/>
        <end position="339"/>
    </location>
</feature>
<dbReference type="CDD" id="cd00082">
    <property type="entry name" value="HisKA"/>
    <property type="match status" value="1"/>
</dbReference>
<keyword evidence="10" id="KW-0732">Signal</keyword>
<dbReference type="InterPro" id="IPR005467">
    <property type="entry name" value="His_kinase_dom"/>
</dbReference>
<dbReference type="InterPro" id="IPR003594">
    <property type="entry name" value="HATPase_dom"/>
</dbReference>
<dbReference type="PANTHER" id="PTHR43065:SF10">
    <property type="entry name" value="PEROXIDE STRESS-ACTIVATED HISTIDINE KINASE MAK3"/>
    <property type="match status" value="1"/>
</dbReference>
<dbReference type="InterPro" id="IPR036890">
    <property type="entry name" value="HATPase_C_sf"/>
</dbReference>
<feature type="signal peptide" evidence="10">
    <location>
        <begin position="1"/>
        <end position="21"/>
    </location>
</feature>
<keyword evidence="7" id="KW-0067">ATP-binding</keyword>
<dbReference type="Pfam" id="PF02518">
    <property type="entry name" value="HATPase_c"/>
    <property type="match status" value="1"/>
</dbReference>
<evidence type="ECO:0000256" key="5">
    <source>
        <dbReference type="ARBA" id="ARBA00022741"/>
    </source>
</evidence>
<dbReference type="EC" id="2.7.13.3" evidence="2"/>
<dbReference type="PRINTS" id="PR00344">
    <property type="entry name" value="BCTRLSENSOR"/>
</dbReference>
<dbReference type="InterPro" id="IPR003661">
    <property type="entry name" value="HisK_dim/P_dom"/>
</dbReference>
<evidence type="ECO:0000256" key="2">
    <source>
        <dbReference type="ARBA" id="ARBA00012438"/>
    </source>
</evidence>
<dbReference type="PANTHER" id="PTHR43065">
    <property type="entry name" value="SENSOR HISTIDINE KINASE"/>
    <property type="match status" value="1"/>
</dbReference>
<feature type="chain" id="PRO_5003628707" description="histidine kinase" evidence="10">
    <location>
        <begin position="22"/>
        <end position="339"/>
    </location>
</feature>
<dbReference type="HOGENOM" id="CLU_000445_89_1_0"/>
<dbReference type="SUPFAM" id="SSF55874">
    <property type="entry name" value="ATPase domain of HSP90 chaperone/DNA topoisomerase II/histidine kinase"/>
    <property type="match status" value="1"/>
</dbReference>
<dbReference type="STRING" id="1142394.PSMK_05310"/>
<organism evidence="12 13">
    <name type="scientific">Phycisphaera mikurensis (strain NBRC 102666 / KCTC 22515 / FYK2301M01)</name>
    <dbReference type="NCBI Taxonomy" id="1142394"/>
    <lineage>
        <taxon>Bacteria</taxon>
        <taxon>Pseudomonadati</taxon>
        <taxon>Planctomycetota</taxon>
        <taxon>Phycisphaerae</taxon>
        <taxon>Phycisphaerales</taxon>
        <taxon>Phycisphaeraceae</taxon>
        <taxon>Phycisphaera</taxon>
    </lineage>
</organism>
<dbReference type="GO" id="GO:0000155">
    <property type="term" value="F:phosphorelay sensor kinase activity"/>
    <property type="evidence" value="ECO:0007669"/>
    <property type="project" value="InterPro"/>
</dbReference>
<sequence>MADLALPIALAALAAAFAAGAAAGACLTPRLRRRGASAPAGGSAAAAATRAEPERPGNAAPEAAGAGGPRCDSARLDRRLAEVGRMTGGLAHEIKNPLSTIGLNVQLLREDVAQVGGLLASGGGVAGGDEALAGLQRIQRRLDGVHRETARLRDILDDFLRFAGRIRLDLNATDPDRVVGELVDFFHPEAEARGVRLRTDPGNRGRPLRADGALLKQALLNLLMNAVQAMAPGGGRGAEGPAAARELLVRTGDDPADARSVLLEVIDNGPGIAADALERIFEPYHSGRRGGTGLGLPTSRRIVELHGGTLTVDSEPGRGTSFQIRLPREGPPAAAPDAG</sequence>
<keyword evidence="6 12" id="KW-0418">Kinase</keyword>
<dbReference type="PROSITE" id="PS50109">
    <property type="entry name" value="HIS_KIN"/>
    <property type="match status" value="1"/>
</dbReference>
<evidence type="ECO:0000256" key="10">
    <source>
        <dbReference type="SAM" id="SignalP"/>
    </source>
</evidence>
<keyword evidence="13" id="KW-1185">Reference proteome</keyword>
<dbReference type="RefSeq" id="WP_014435910.1">
    <property type="nucleotide sequence ID" value="NC_017080.1"/>
</dbReference>
<feature type="domain" description="Histidine kinase" evidence="11">
    <location>
        <begin position="89"/>
        <end position="330"/>
    </location>
</feature>
<dbReference type="AlphaFoldDB" id="I0IBQ2"/>
<evidence type="ECO:0000259" key="11">
    <source>
        <dbReference type="PROSITE" id="PS50109"/>
    </source>
</evidence>
<keyword evidence="3" id="KW-0597">Phosphoprotein</keyword>
<dbReference type="Proteomes" id="UP000007881">
    <property type="component" value="Chromosome"/>
</dbReference>
<feature type="compositionally biased region" description="Low complexity" evidence="9">
    <location>
        <begin position="37"/>
        <end position="64"/>
    </location>
</feature>
<dbReference type="EMBL" id="AP012338">
    <property type="protein sequence ID" value="BAM02690.1"/>
    <property type="molecule type" value="Genomic_DNA"/>
</dbReference>
<protein>
    <recommendedName>
        <fullName evidence="2">histidine kinase</fullName>
        <ecNumber evidence="2">2.7.13.3</ecNumber>
    </recommendedName>
</protein>
<evidence type="ECO:0000256" key="1">
    <source>
        <dbReference type="ARBA" id="ARBA00000085"/>
    </source>
</evidence>
<evidence type="ECO:0000313" key="13">
    <source>
        <dbReference type="Proteomes" id="UP000007881"/>
    </source>
</evidence>
<dbReference type="GO" id="GO:0005524">
    <property type="term" value="F:ATP binding"/>
    <property type="evidence" value="ECO:0007669"/>
    <property type="project" value="UniProtKB-KW"/>
</dbReference>